<evidence type="ECO:0000313" key="9">
    <source>
        <dbReference type="EMBL" id="AHG65210.1"/>
    </source>
</evidence>
<accession>W0PIG7</accession>
<evidence type="ECO:0000256" key="3">
    <source>
        <dbReference type="ARBA" id="ARBA00022475"/>
    </source>
</evidence>
<keyword evidence="4" id="KW-0997">Cell inner membrane</keyword>
<dbReference type="PANTHER" id="PTHR35334">
    <property type="entry name" value="SERINE TRANSPORTER"/>
    <property type="match status" value="1"/>
</dbReference>
<feature type="transmembrane region" description="Helical" evidence="8">
    <location>
        <begin position="24"/>
        <end position="43"/>
    </location>
</feature>
<evidence type="ECO:0000256" key="7">
    <source>
        <dbReference type="ARBA" id="ARBA00023136"/>
    </source>
</evidence>
<dbReference type="EMBL" id="CP003915">
    <property type="protein sequence ID" value="AHG65210.1"/>
    <property type="molecule type" value="Genomic_DNA"/>
</dbReference>
<feature type="transmembrane region" description="Helical" evidence="8">
    <location>
        <begin position="300"/>
        <end position="322"/>
    </location>
</feature>
<dbReference type="Proteomes" id="UP000019095">
    <property type="component" value="Chromosome"/>
</dbReference>
<keyword evidence="10" id="KW-1185">Reference proteome</keyword>
<feature type="transmembrane region" description="Helical" evidence="8">
    <location>
        <begin position="103"/>
        <end position="123"/>
    </location>
</feature>
<dbReference type="InterPro" id="IPR018227">
    <property type="entry name" value="Amino_acid_transport_2"/>
</dbReference>
<keyword evidence="7 8" id="KW-0472">Membrane</keyword>
<dbReference type="GO" id="GO:0005886">
    <property type="term" value="C:plasma membrane"/>
    <property type="evidence" value="ECO:0007669"/>
    <property type="project" value="UniProtKB-SubCell"/>
</dbReference>
<feature type="transmembrane region" description="Helical" evidence="8">
    <location>
        <begin position="143"/>
        <end position="160"/>
    </location>
</feature>
<dbReference type="HOGENOM" id="CLU_052043_1_1_4"/>
<name>W0PIG7_ADVMD</name>
<dbReference type="STRING" id="1247726.MIM_c31460"/>
<evidence type="ECO:0000256" key="8">
    <source>
        <dbReference type="SAM" id="Phobius"/>
    </source>
</evidence>
<dbReference type="PANTHER" id="PTHR35334:SF2">
    <property type="entry name" value="SERINE TRANSPORTER SDAC"/>
    <property type="match status" value="1"/>
</dbReference>
<feature type="transmembrane region" description="Helical" evidence="8">
    <location>
        <begin position="247"/>
        <end position="267"/>
    </location>
</feature>
<feature type="transmembrane region" description="Helical" evidence="8">
    <location>
        <begin position="167"/>
        <end position="187"/>
    </location>
</feature>
<evidence type="ECO:0000313" key="10">
    <source>
        <dbReference type="Proteomes" id="UP000019095"/>
    </source>
</evidence>
<keyword evidence="2" id="KW-0813">Transport</keyword>
<keyword evidence="3" id="KW-1003">Cell membrane</keyword>
<evidence type="ECO:0000256" key="6">
    <source>
        <dbReference type="ARBA" id="ARBA00022989"/>
    </source>
</evidence>
<organism evidence="9 10">
    <name type="scientific">Advenella mimigardefordensis (strain DSM 17166 / LMG 22922 / DPN7)</name>
    <dbReference type="NCBI Taxonomy" id="1247726"/>
    <lineage>
        <taxon>Bacteria</taxon>
        <taxon>Pseudomonadati</taxon>
        <taxon>Pseudomonadota</taxon>
        <taxon>Betaproteobacteria</taxon>
        <taxon>Burkholderiales</taxon>
        <taxon>Alcaligenaceae</taxon>
    </lineage>
</organism>
<feature type="transmembrane region" description="Helical" evidence="8">
    <location>
        <begin position="49"/>
        <end position="71"/>
    </location>
</feature>
<gene>
    <name evidence="9" type="ORF">MIM_c31460</name>
</gene>
<comment type="subcellular location">
    <subcellularLocation>
        <location evidence="1">Cell inner membrane</location>
        <topology evidence="1">Multi-pass membrane protein</topology>
    </subcellularLocation>
</comment>
<dbReference type="Pfam" id="PF03222">
    <property type="entry name" value="Trp_Tyr_perm"/>
    <property type="match status" value="1"/>
</dbReference>
<sequence length="372" mass="40340">MTANVITNSTASTSNIRWSRHDSLWVLGIYGTAVSGGTLFLPVSLGLSGLWPMIILSLLAFPITFIPYLGLGRYVLAGSTEGGKDGNILDTTIEHLGSTWGKILIALYFATVFPSMTVYTITLTNTIIDFVRTQLGLAEPSRWVVAPIAVFVLMMLVRYGTNTIVKIMGVIVFPFIISIVIFGLLAIPHWNPSMLATAVNFGGAGQLMVDVWKGIPMLVFAFSFTSITSSFVVAQKRHYGHQASRKVTQIMAVAVFLIIATVLFFSWSSILALSPEELAEAKSSNLTIVSFLARKFDTPAMAIASQAIVFAAVIKSFLAHYLATAESAKSFGRFVLGLSEQKLSSPGFSSVLAMFIFWSPLRSPSQILMPSI</sequence>
<dbReference type="AlphaFoldDB" id="W0PIG7"/>
<keyword evidence="6 8" id="KW-1133">Transmembrane helix</keyword>
<dbReference type="eggNOG" id="COG0814">
    <property type="taxonomic scope" value="Bacteria"/>
</dbReference>
<proteinExistence type="predicted"/>
<evidence type="ECO:0000256" key="1">
    <source>
        <dbReference type="ARBA" id="ARBA00004429"/>
    </source>
</evidence>
<dbReference type="GO" id="GO:0003333">
    <property type="term" value="P:amino acid transmembrane transport"/>
    <property type="evidence" value="ECO:0007669"/>
    <property type="project" value="InterPro"/>
</dbReference>
<reference evidence="9 10" key="1">
    <citation type="journal article" date="2014" name="Microbiology">
        <title>Unravelling the complete genome sequence of Advenella mimigardefordensis strain DPN7T and novel insights in the catabolism of the xenobiotic polythioester precursor 3,3'-dithiodipropionate.</title>
        <authorList>
            <person name="Wubbeler J.H."/>
            <person name="Hiessl S."/>
            <person name="Schuldes J."/>
            <person name="Thurmer A."/>
            <person name="Daniel R."/>
            <person name="Steinbuchel A."/>
        </authorList>
    </citation>
    <scope>NUCLEOTIDE SEQUENCE [LARGE SCALE GENOMIC DNA]</scope>
    <source>
        <strain evidence="10">DSM 17166 / LMG 22922 / DPN7</strain>
    </source>
</reference>
<protein>
    <submittedName>
        <fullName evidence="9">Putative serine transporter</fullName>
    </submittedName>
</protein>
<dbReference type="KEGG" id="amim:MIM_c31460"/>
<evidence type="ECO:0000256" key="4">
    <source>
        <dbReference type="ARBA" id="ARBA00022519"/>
    </source>
</evidence>
<feature type="transmembrane region" description="Helical" evidence="8">
    <location>
        <begin position="215"/>
        <end position="235"/>
    </location>
</feature>
<dbReference type="Gene3D" id="1.20.1740.10">
    <property type="entry name" value="Amino acid/polyamine transporter I"/>
    <property type="match status" value="1"/>
</dbReference>
<evidence type="ECO:0000256" key="2">
    <source>
        <dbReference type="ARBA" id="ARBA00022448"/>
    </source>
</evidence>
<dbReference type="PATRIC" id="fig|1247726.3.peg.3470"/>
<evidence type="ECO:0000256" key="5">
    <source>
        <dbReference type="ARBA" id="ARBA00022692"/>
    </source>
</evidence>
<keyword evidence="5 8" id="KW-0812">Transmembrane</keyword>